<dbReference type="Proteomes" id="UP000318331">
    <property type="component" value="Unassembled WGS sequence"/>
</dbReference>
<comment type="caution">
    <text evidence="2">The sequence shown here is derived from an EMBL/GenBank/DDBJ whole genome shotgun (WGS) entry which is preliminary data.</text>
</comment>
<proteinExistence type="predicted"/>
<feature type="compositionally biased region" description="Low complexity" evidence="1">
    <location>
        <begin position="1"/>
        <end position="20"/>
    </location>
</feature>
<protein>
    <submittedName>
        <fullName evidence="2">Ring-1,2-phenylacetyl-CoA epoxidase subunit PaaC</fullName>
    </submittedName>
</protein>
<dbReference type="InterPro" id="IPR052703">
    <property type="entry name" value="Aromatic_CoA_ox/epox"/>
</dbReference>
<dbReference type="OrthoDB" id="9789947at2"/>
<accession>A0A543I728</accession>
<feature type="region of interest" description="Disordered" evidence="1">
    <location>
        <begin position="1"/>
        <end position="22"/>
    </location>
</feature>
<sequence length="290" mass="31275">MSTTTGTPPAAGDTTAATLTSDEHGNIELGKLTLAAEVIGQGTVAPPAVAEYALWLGDDALVLAQNLGWWISRAPELEEDIAIGNIALDLIGHARSFLSYAGSASGRTEDEMAYFRGEEEYRSAQLFEQANGDFAHTIARNFIAGCFQHALYERLQGSHDETLAAIAAKSIKEVDYHVDHATQWVLRLAGGTAKSRRRLIVGFADVWPYVDELFRDEPLNDELAGVAVRQSTLRPAFDTRVAAVFAEAELEVPVGFTATGGGRVGKHHETLGPLLAEMQVLARQFPGAAW</sequence>
<dbReference type="NCBIfam" id="TIGR02158">
    <property type="entry name" value="PA_CoA_Oxy3"/>
    <property type="match status" value="1"/>
</dbReference>
<evidence type="ECO:0000313" key="3">
    <source>
        <dbReference type="Proteomes" id="UP000318331"/>
    </source>
</evidence>
<dbReference type="InterPro" id="IPR009078">
    <property type="entry name" value="Ferritin-like_SF"/>
</dbReference>
<dbReference type="InterPro" id="IPR007814">
    <property type="entry name" value="PaaA_PaaC"/>
</dbReference>
<dbReference type="Gene3D" id="1.20.1260.10">
    <property type="match status" value="1"/>
</dbReference>
<dbReference type="PANTHER" id="PTHR30458:SF0">
    <property type="entry name" value="1,2-PHENYLACETYL-COA EPOXIDASE, SUBUNIT C"/>
    <property type="match status" value="1"/>
</dbReference>
<name>A0A543I728_9MICO</name>
<dbReference type="GO" id="GO:0010124">
    <property type="term" value="P:phenylacetate catabolic process"/>
    <property type="evidence" value="ECO:0007669"/>
    <property type="project" value="InterPro"/>
</dbReference>
<dbReference type="PIRSF" id="PIRSF037834">
    <property type="entry name" value="PA_CoA_Oase3"/>
    <property type="match status" value="1"/>
</dbReference>
<dbReference type="RefSeq" id="WP_141916674.1">
    <property type="nucleotide sequence ID" value="NZ_BAAAYS010000003.1"/>
</dbReference>
<dbReference type="InterPro" id="IPR011882">
    <property type="entry name" value="PaaC"/>
</dbReference>
<keyword evidence="3" id="KW-1185">Reference proteome</keyword>
<dbReference type="AlphaFoldDB" id="A0A543I728"/>
<dbReference type="Pfam" id="PF05138">
    <property type="entry name" value="PaaA_PaaC"/>
    <property type="match status" value="1"/>
</dbReference>
<dbReference type="InterPro" id="IPR012347">
    <property type="entry name" value="Ferritin-like"/>
</dbReference>
<reference evidence="2 3" key="1">
    <citation type="submission" date="2019-06" db="EMBL/GenBank/DDBJ databases">
        <title>Sequencing the genomes of 1000 actinobacteria strains.</title>
        <authorList>
            <person name="Klenk H.-P."/>
        </authorList>
    </citation>
    <scope>NUCLEOTIDE SEQUENCE [LARGE SCALE GENOMIC DNA]</scope>
    <source>
        <strain evidence="2 3">DSM 18031</strain>
    </source>
</reference>
<organism evidence="2 3">
    <name type="scientific">Klugiella xanthotipulae</name>
    <dbReference type="NCBI Taxonomy" id="244735"/>
    <lineage>
        <taxon>Bacteria</taxon>
        <taxon>Bacillati</taxon>
        <taxon>Actinomycetota</taxon>
        <taxon>Actinomycetes</taxon>
        <taxon>Micrococcales</taxon>
        <taxon>Microbacteriaceae</taxon>
        <taxon>Klugiella</taxon>
    </lineage>
</organism>
<dbReference type="PANTHER" id="PTHR30458">
    <property type="entry name" value="PHENYLACETIC ACID DEGRADATION PROTEIN PAA"/>
    <property type="match status" value="1"/>
</dbReference>
<gene>
    <name evidence="2" type="ORF">FB466_1256</name>
</gene>
<dbReference type="EMBL" id="VFPN01000001">
    <property type="protein sequence ID" value="TQM66416.1"/>
    <property type="molecule type" value="Genomic_DNA"/>
</dbReference>
<dbReference type="GO" id="GO:0005829">
    <property type="term" value="C:cytosol"/>
    <property type="evidence" value="ECO:0007669"/>
    <property type="project" value="TreeGrafter"/>
</dbReference>
<dbReference type="SUPFAM" id="SSF47240">
    <property type="entry name" value="Ferritin-like"/>
    <property type="match status" value="1"/>
</dbReference>
<evidence type="ECO:0000256" key="1">
    <source>
        <dbReference type="SAM" id="MobiDB-lite"/>
    </source>
</evidence>
<evidence type="ECO:0000313" key="2">
    <source>
        <dbReference type="EMBL" id="TQM66416.1"/>
    </source>
</evidence>